<proteinExistence type="predicted"/>
<evidence type="ECO:0000313" key="8">
    <source>
        <dbReference type="Proteomes" id="UP000553963"/>
    </source>
</evidence>
<dbReference type="AlphaFoldDB" id="A0A840AL78"/>
<feature type="transmembrane region" description="Helical" evidence="6">
    <location>
        <begin position="224"/>
        <end position="247"/>
    </location>
</feature>
<dbReference type="Pfam" id="PF02653">
    <property type="entry name" value="BPD_transp_2"/>
    <property type="match status" value="1"/>
</dbReference>
<keyword evidence="5 6" id="KW-0472">Membrane</keyword>
<evidence type="ECO:0000256" key="5">
    <source>
        <dbReference type="ARBA" id="ARBA00023136"/>
    </source>
</evidence>
<feature type="transmembrane region" description="Helical" evidence="6">
    <location>
        <begin position="82"/>
        <end position="100"/>
    </location>
</feature>
<comment type="caution">
    <text evidence="7">The sequence shown here is derived from an EMBL/GenBank/DDBJ whole genome shotgun (WGS) entry which is preliminary data.</text>
</comment>
<dbReference type="EMBL" id="JACIDS010000002">
    <property type="protein sequence ID" value="MBB3930013.1"/>
    <property type="molecule type" value="Genomic_DNA"/>
</dbReference>
<dbReference type="Proteomes" id="UP000553963">
    <property type="component" value="Unassembled WGS sequence"/>
</dbReference>
<dbReference type="PANTHER" id="PTHR32196">
    <property type="entry name" value="ABC TRANSPORTER PERMEASE PROTEIN YPHD-RELATED-RELATED"/>
    <property type="match status" value="1"/>
</dbReference>
<feature type="transmembrane region" description="Helical" evidence="6">
    <location>
        <begin position="106"/>
        <end position="127"/>
    </location>
</feature>
<feature type="transmembrane region" description="Helical" evidence="6">
    <location>
        <begin position="279"/>
        <end position="299"/>
    </location>
</feature>
<evidence type="ECO:0000256" key="1">
    <source>
        <dbReference type="ARBA" id="ARBA00004651"/>
    </source>
</evidence>
<feature type="transmembrane region" description="Helical" evidence="6">
    <location>
        <begin position="134"/>
        <end position="153"/>
    </location>
</feature>
<dbReference type="GO" id="GO:0022857">
    <property type="term" value="F:transmembrane transporter activity"/>
    <property type="evidence" value="ECO:0007669"/>
    <property type="project" value="InterPro"/>
</dbReference>
<feature type="transmembrane region" description="Helical" evidence="6">
    <location>
        <begin position="21"/>
        <end position="44"/>
    </location>
</feature>
<gene>
    <name evidence="7" type="ORF">GGR25_001052</name>
</gene>
<keyword evidence="8" id="KW-1185">Reference proteome</keyword>
<feature type="transmembrane region" description="Helical" evidence="6">
    <location>
        <begin position="50"/>
        <end position="70"/>
    </location>
</feature>
<accession>A0A840AL78</accession>
<dbReference type="GO" id="GO:0005886">
    <property type="term" value="C:plasma membrane"/>
    <property type="evidence" value="ECO:0007669"/>
    <property type="project" value="UniProtKB-SubCell"/>
</dbReference>
<protein>
    <submittedName>
        <fullName evidence="7">Ribose transport system permease protein</fullName>
    </submittedName>
</protein>
<evidence type="ECO:0000256" key="6">
    <source>
        <dbReference type="SAM" id="Phobius"/>
    </source>
</evidence>
<dbReference type="CDD" id="cd06579">
    <property type="entry name" value="TM_PBP1_transp_AraH_like"/>
    <property type="match status" value="1"/>
</dbReference>
<feature type="transmembrane region" description="Helical" evidence="6">
    <location>
        <begin position="173"/>
        <end position="195"/>
    </location>
</feature>
<keyword evidence="4 6" id="KW-1133">Transmembrane helix</keyword>
<name>A0A840AL78_9HYPH</name>
<dbReference type="RefSeq" id="WP_183397713.1">
    <property type="nucleotide sequence ID" value="NZ_JACIDS010000002.1"/>
</dbReference>
<evidence type="ECO:0000256" key="4">
    <source>
        <dbReference type="ARBA" id="ARBA00022989"/>
    </source>
</evidence>
<evidence type="ECO:0000313" key="7">
    <source>
        <dbReference type="EMBL" id="MBB3930013.1"/>
    </source>
</evidence>
<sequence>MTAGMASEGRTSSLVQGLRSLALTAVSVPAYPALAGLLVASAFLQPKALTLPFLLIVLRQAVPLGLVAIGQSLTMIGRSIDLSVGGVIALVNVLLAHRMFATGAPWMSFVMPLALGAAVGAVNALFIARLRASAVIITLGMSIVLVGLSYVVSGGAPGGQVNAAVRWIATGRLGLFPIAAFVWAGVALLVGLTLARLVIGRELQALGANYFAARLGGLPVGKTLLVAHVASGAIAGAAGIVLTGYIGTGTLNLGNELVLASLAAVVLGGTSFGGGRGGVLGIVAGALVITYLANLLRGMGVAQPFQLVIQGLIVAGAAGLAAHRSR</sequence>
<feature type="transmembrane region" description="Helical" evidence="6">
    <location>
        <begin position="253"/>
        <end position="272"/>
    </location>
</feature>
<keyword evidence="3 6" id="KW-0812">Transmembrane</keyword>
<comment type="subcellular location">
    <subcellularLocation>
        <location evidence="1">Cell membrane</location>
        <topology evidence="1">Multi-pass membrane protein</topology>
    </subcellularLocation>
</comment>
<organism evidence="7 8">
    <name type="scientific">Kaistia hirudinis</name>
    <dbReference type="NCBI Taxonomy" id="1293440"/>
    <lineage>
        <taxon>Bacteria</taxon>
        <taxon>Pseudomonadati</taxon>
        <taxon>Pseudomonadota</taxon>
        <taxon>Alphaproteobacteria</taxon>
        <taxon>Hyphomicrobiales</taxon>
        <taxon>Kaistiaceae</taxon>
        <taxon>Kaistia</taxon>
    </lineage>
</organism>
<evidence type="ECO:0000256" key="3">
    <source>
        <dbReference type="ARBA" id="ARBA00022692"/>
    </source>
</evidence>
<dbReference type="InterPro" id="IPR001851">
    <property type="entry name" value="ABC_transp_permease"/>
</dbReference>
<keyword evidence="2" id="KW-1003">Cell membrane</keyword>
<evidence type="ECO:0000256" key="2">
    <source>
        <dbReference type="ARBA" id="ARBA00022475"/>
    </source>
</evidence>
<feature type="transmembrane region" description="Helical" evidence="6">
    <location>
        <begin position="305"/>
        <end position="322"/>
    </location>
</feature>
<reference evidence="7 8" key="1">
    <citation type="submission" date="2020-08" db="EMBL/GenBank/DDBJ databases">
        <title>Genomic Encyclopedia of Type Strains, Phase IV (KMG-IV): sequencing the most valuable type-strain genomes for metagenomic binning, comparative biology and taxonomic classification.</title>
        <authorList>
            <person name="Goeker M."/>
        </authorList>
    </citation>
    <scope>NUCLEOTIDE SEQUENCE [LARGE SCALE GENOMIC DNA]</scope>
    <source>
        <strain evidence="7 8">DSM 25966</strain>
    </source>
</reference>